<accession>A0AAE0U670</accession>
<gene>
    <name evidence="8" type="ORF">B0T20DRAFT_510450</name>
</gene>
<keyword evidence="3" id="KW-0238">DNA-binding</keyword>
<dbReference type="AlphaFoldDB" id="A0AAE0U670"/>
<feature type="compositionally biased region" description="Low complexity" evidence="7">
    <location>
        <begin position="583"/>
        <end position="594"/>
    </location>
</feature>
<proteinExistence type="inferred from homology"/>
<dbReference type="InterPro" id="IPR041247">
    <property type="entry name" value="Rad52_fam"/>
</dbReference>
<feature type="compositionally biased region" description="Polar residues" evidence="7">
    <location>
        <begin position="436"/>
        <end position="452"/>
    </location>
</feature>
<comment type="similarity">
    <text evidence="1">Belongs to the RAD52 family.</text>
</comment>
<dbReference type="PANTHER" id="PTHR12132:SF1">
    <property type="entry name" value="DNA REPAIR PROTEIN RAD52 HOMOLOG"/>
    <property type="match status" value="1"/>
</dbReference>
<dbReference type="GO" id="GO:0006312">
    <property type="term" value="P:mitotic recombination"/>
    <property type="evidence" value="ECO:0007669"/>
    <property type="project" value="TreeGrafter"/>
</dbReference>
<keyword evidence="4" id="KW-0233">DNA recombination</keyword>
<evidence type="ECO:0000313" key="9">
    <source>
        <dbReference type="Proteomes" id="UP001281003"/>
    </source>
</evidence>
<dbReference type="InterPro" id="IPR042525">
    <property type="entry name" value="Rad52_Rad59_Rad22_sf"/>
</dbReference>
<evidence type="ECO:0000256" key="2">
    <source>
        <dbReference type="ARBA" id="ARBA00022763"/>
    </source>
</evidence>
<feature type="region of interest" description="Disordered" evidence="7">
    <location>
        <begin position="394"/>
        <end position="466"/>
    </location>
</feature>
<dbReference type="EMBL" id="JAUTDP010000012">
    <property type="protein sequence ID" value="KAK3392095.1"/>
    <property type="molecule type" value="Genomic_DNA"/>
</dbReference>
<sequence>MPAIGDQHKLITNPFEEPQRRISEYTAQEIATLQSRLEKQLGPEYLSSRAGPSGQKVHYISSEKCIQLANEVFGFNGWSSSIQNIQVDFVDEHPQTLKINMGISVIMRVTLRDGTYHEDLGYGHIENCKGKAAAFEKAKKEATTDALKRALRQFGNVLGNCIYDKQYLAKVTKMKVEPKKFAEDNLHRHSDFVKKELPVEVPDVMRIDSVGAGARPPAVLGNEESFEDLLGELDEADFNMADEGHPDEVVLPQSVHNSLNDKPVHQQLNNLNPQAQQSRPLARSGSTGSLNTRQQPQTSNQFTARAQSRPPQQQFNNNQSRPSPMGQPANNFTNANTSNNHAQNYSTPQKPSPQAAAGAGAAAAAVPAPETVGFFSAKAVTQLPEEALASGQVAPTKPGMAFNPHAESPSIRKTPGIDHTKSKPLARNGQHVPPAKTTTETDAAEPSTTTSFPRPVGGAQSASRPITVSEARARAGGVGAGQPIGANVGKNVINPQLDQTRRIGAPGGMGGGFSSSPSGNRGQYRPLTMKRPATAMGAGQQTKDGDGSAAATTPAGAAGSTTGNSNTAGGNAGGGRVPLTDMSANASNATSAAGAGSGVSGPEVKRQRMA</sequence>
<feature type="compositionally biased region" description="Low complexity" evidence="7">
    <location>
        <begin position="329"/>
        <end position="340"/>
    </location>
</feature>
<comment type="caution">
    <text evidence="8">The sequence shown here is derived from an EMBL/GenBank/DDBJ whole genome shotgun (WGS) entry which is preliminary data.</text>
</comment>
<dbReference type="InterPro" id="IPR007232">
    <property type="entry name" value="Rad52_Rad59_Rad22"/>
</dbReference>
<evidence type="ECO:0000256" key="5">
    <source>
        <dbReference type="ARBA" id="ARBA00023204"/>
    </source>
</evidence>
<protein>
    <recommendedName>
        <fullName evidence="6">RAD52 homolog</fullName>
    </recommendedName>
</protein>
<dbReference type="PANTHER" id="PTHR12132">
    <property type="entry name" value="DNA REPAIR AND RECOMBINATION PROTEIN RAD52, RAD59"/>
    <property type="match status" value="1"/>
</dbReference>
<feature type="compositionally biased region" description="Polar residues" evidence="7">
    <location>
        <begin position="284"/>
        <end position="322"/>
    </location>
</feature>
<keyword evidence="9" id="KW-1185">Reference proteome</keyword>
<dbReference type="FunFam" id="3.30.390.80:FF:000001">
    <property type="entry name" value="DNA repair protein RAD52 homolog"/>
    <property type="match status" value="1"/>
</dbReference>
<evidence type="ECO:0000256" key="7">
    <source>
        <dbReference type="SAM" id="MobiDB-lite"/>
    </source>
</evidence>
<dbReference type="GO" id="GO:0003697">
    <property type="term" value="F:single-stranded DNA binding"/>
    <property type="evidence" value="ECO:0007669"/>
    <property type="project" value="UniProtKB-ARBA"/>
</dbReference>
<dbReference type="Pfam" id="PF04098">
    <property type="entry name" value="Rad52_Rad22"/>
    <property type="match status" value="1"/>
</dbReference>
<keyword evidence="2" id="KW-0227">DNA damage</keyword>
<feature type="compositionally biased region" description="Low complexity" evidence="7">
    <location>
        <begin position="547"/>
        <end position="569"/>
    </location>
</feature>
<reference evidence="8" key="2">
    <citation type="submission" date="2023-07" db="EMBL/GenBank/DDBJ databases">
        <authorList>
            <consortium name="Lawrence Berkeley National Laboratory"/>
            <person name="Haridas S."/>
            <person name="Hensen N."/>
            <person name="Bonometti L."/>
            <person name="Westerberg I."/>
            <person name="Brannstrom I.O."/>
            <person name="Guillou S."/>
            <person name="Cros-Aarteil S."/>
            <person name="Calhoun S."/>
            <person name="Kuo A."/>
            <person name="Mondo S."/>
            <person name="Pangilinan J."/>
            <person name="Riley R."/>
            <person name="LaButti K."/>
            <person name="Andreopoulos B."/>
            <person name="Lipzen A."/>
            <person name="Chen C."/>
            <person name="Yanf M."/>
            <person name="Daum C."/>
            <person name="Ng V."/>
            <person name="Clum A."/>
            <person name="Steindorff A."/>
            <person name="Ohm R."/>
            <person name="Martin F."/>
            <person name="Silar P."/>
            <person name="Natvig D."/>
            <person name="Lalanne C."/>
            <person name="Gautier V."/>
            <person name="Ament-velasquez S.L."/>
            <person name="Kruys A."/>
            <person name="Hutchinson M.I."/>
            <person name="Powell A.J."/>
            <person name="Barry K."/>
            <person name="Miller A.N."/>
            <person name="Grigoriev I.V."/>
            <person name="Debuchy R."/>
            <person name="Gladieux P."/>
            <person name="Thoren M.H."/>
            <person name="Johannesson H."/>
        </authorList>
    </citation>
    <scope>NUCLEOTIDE SEQUENCE</scope>
    <source>
        <strain evidence="8">FGSC 1904</strain>
    </source>
</reference>
<dbReference type="InterPro" id="IPR004585">
    <property type="entry name" value="DNA_recomb/repair_Rad52"/>
</dbReference>
<dbReference type="GO" id="GO:0000730">
    <property type="term" value="P:DNA recombinase assembly"/>
    <property type="evidence" value="ECO:0007669"/>
    <property type="project" value="InterPro"/>
</dbReference>
<dbReference type="SUPFAM" id="SSF54768">
    <property type="entry name" value="dsRNA-binding domain-like"/>
    <property type="match status" value="1"/>
</dbReference>
<dbReference type="Gene3D" id="3.30.390.80">
    <property type="entry name" value="DNA repair protein Rad52/59/22"/>
    <property type="match status" value="1"/>
</dbReference>
<evidence type="ECO:0000256" key="1">
    <source>
        <dbReference type="ARBA" id="ARBA00006638"/>
    </source>
</evidence>
<reference evidence="8" key="1">
    <citation type="journal article" date="2023" name="Mol. Phylogenet. Evol.">
        <title>Genome-scale phylogeny and comparative genomics of the fungal order Sordariales.</title>
        <authorList>
            <person name="Hensen N."/>
            <person name="Bonometti L."/>
            <person name="Westerberg I."/>
            <person name="Brannstrom I.O."/>
            <person name="Guillou S."/>
            <person name="Cros-Aarteil S."/>
            <person name="Calhoun S."/>
            <person name="Haridas S."/>
            <person name="Kuo A."/>
            <person name="Mondo S."/>
            <person name="Pangilinan J."/>
            <person name="Riley R."/>
            <person name="LaButti K."/>
            <person name="Andreopoulos B."/>
            <person name="Lipzen A."/>
            <person name="Chen C."/>
            <person name="Yan M."/>
            <person name="Daum C."/>
            <person name="Ng V."/>
            <person name="Clum A."/>
            <person name="Steindorff A."/>
            <person name="Ohm R.A."/>
            <person name="Martin F."/>
            <person name="Silar P."/>
            <person name="Natvig D.O."/>
            <person name="Lalanne C."/>
            <person name="Gautier V."/>
            <person name="Ament-Velasquez S.L."/>
            <person name="Kruys A."/>
            <person name="Hutchinson M.I."/>
            <person name="Powell A.J."/>
            <person name="Barry K."/>
            <person name="Miller A.N."/>
            <person name="Grigoriev I.V."/>
            <person name="Debuchy R."/>
            <person name="Gladieux P."/>
            <person name="Hiltunen Thoren M."/>
            <person name="Johannesson H."/>
        </authorList>
    </citation>
    <scope>NUCLEOTIDE SEQUENCE</scope>
    <source>
        <strain evidence="8">FGSC 1904</strain>
    </source>
</reference>
<dbReference type="Proteomes" id="UP001281003">
    <property type="component" value="Unassembled WGS sequence"/>
</dbReference>
<evidence type="ECO:0000256" key="3">
    <source>
        <dbReference type="ARBA" id="ARBA00023125"/>
    </source>
</evidence>
<keyword evidence="5" id="KW-0234">DNA repair</keyword>
<dbReference type="GO" id="GO:0045002">
    <property type="term" value="P:double-strand break repair via single-strand annealing"/>
    <property type="evidence" value="ECO:0007669"/>
    <property type="project" value="InterPro"/>
</dbReference>
<feature type="region of interest" description="Disordered" evidence="7">
    <location>
        <begin position="273"/>
        <end position="358"/>
    </location>
</feature>
<dbReference type="NCBIfam" id="TIGR00607">
    <property type="entry name" value="rad52"/>
    <property type="match status" value="1"/>
</dbReference>
<evidence type="ECO:0000256" key="4">
    <source>
        <dbReference type="ARBA" id="ARBA00023172"/>
    </source>
</evidence>
<organism evidence="8 9">
    <name type="scientific">Sordaria brevicollis</name>
    <dbReference type="NCBI Taxonomy" id="83679"/>
    <lineage>
        <taxon>Eukaryota</taxon>
        <taxon>Fungi</taxon>
        <taxon>Dikarya</taxon>
        <taxon>Ascomycota</taxon>
        <taxon>Pezizomycotina</taxon>
        <taxon>Sordariomycetes</taxon>
        <taxon>Sordariomycetidae</taxon>
        <taxon>Sordariales</taxon>
        <taxon>Sordariaceae</taxon>
        <taxon>Sordaria</taxon>
    </lineage>
</organism>
<evidence type="ECO:0000313" key="8">
    <source>
        <dbReference type="EMBL" id="KAK3392095.1"/>
    </source>
</evidence>
<feature type="region of interest" description="Disordered" evidence="7">
    <location>
        <begin position="504"/>
        <end position="610"/>
    </location>
</feature>
<name>A0AAE0U670_SORBR</name>
<evidence type="ECO:0000256" key="6">
    <source>
        <dbReference type="ARBA" id="ARBA00077224"/>
    </source>
</evidence>
<dbReference type="GO" id="GO:0005634">
    <property type="term" value="C:nucleus"/>
    <property type="evidence" value="ECO:0007669"/>
    <property type="project" value="InterPro"/>
</dbReference>